<dbReference type="Proteomes" id="UP000242519">
    <property type="component" value="Unassembled WGS sequence"/>
</dbReference>
<sequence length="146" mass="16320">MPGSPGKLVRLGVLWPPDRELEFEMAWLICKKAPGSQATLGRGARDCQKTDAWAWYHPRGPATTRSAVMVCMDLKSHCRLHSTPNWSMADLTARAKKLPQYRREFVNKPREGMVAVTTRMASATPSFFFLAWRAARGTSAHSSTVD</sequence>
<dbReference type="AlphaFoldDB" id="A0A218YX43"/>
<comment type="caution">
    <text evidence="1">The sequence shown here is derived from an EMBL/GenBank/DDBJ whole genome shotgun (WGS) entry which is preliminary data.</text>
</comment>
<proteinExistence type="predicted"/>
<accession>A0A218YX43</accession>
<name>A0A218YX43_9HELO</name>
<evidence type="ECO:0000313" key="2">
    <source>
        <dbReference type="Proteomes" id="UP000242519"/>
    </source>
</evidence>
<reference evidence="1 2" key="1">
    <citation type="submission" date="2017-04" db="EMBL/GenBank/DDBJ databases">
        <title>Draft genome sequence of Marssonina coronaria NL1: causal agent of apple blotch.</title>
        <authorList>
            <person name="Cheng Q."/>
        </authorList>
    </citation>
    <scope>NUCLEOTIDE SEQUENCE [LARGE SCALE GENOMIC DNA]</scope>
    <source>
        <strain evidence="1 2">NL1</strain>
    </source>
</reference>
<evidence type="ECO:0000313" key="1">
    <source>
        <dbReference type="EMBL" id="OWP00381.1"/>
    </source>
</evidence>
<dbReference type="EMBL" id="MZNU01000326">
    <property type="protein sequence ID" value="OWP00381.1"/>
    <property type="molecule type" value="Genomic_DNA"/>
</dbReference>
<gene>
    <name evidence="1" type="ORF">B2J93_3931</name>
</gene>
<organism evidence="1 2">
    <name type="scientific">Diplocarpon coronariae</name>
    <dbReference type="NCBI Taxonomy" id="2795749"/>
    <lineage>
        <taxon>Eukaryota</taxon>
        <taxon>Fungi</taxon>
        <taxon>Dikarya</taxon>
        <taxon>Ascomycota</taxon>
        <taxon>Pezizomycotina</taxon>
        <taxon>Leotiomycetes</taxon>
        <taxon>Helotiales</taxon>
        <taxon>Drepanopezizaceae</taxon>
        <taxon>Diplocarpon</taxon>
    </lineage>
</organism>
<keyword evidence="2" id="KW-1185">Reference proteome</keyword>
<dbReference type="InParanoid" id="A0A218YX43"/>
<protein>
    <submittedName>
        <fullName evidence="1">Uncharacterized protein</fullName>
    </submittedName>
</protein>